<feature type="chain" id="PRO_5002517451" description="DUF4019 domain-containing protein" evidence="1">
    <location>
        <begin position="31"/>
        <end position="181"/>
    </location>
</feature>
<dbReference type="Proteomes" id="UP000034024">
    <property type="component" value="Chromosome"/>
</dbReference>
<reference evidence="2 4" key="1">
    <citation type="submission" date="2015-01" db="EMBL/GenBank/DDBJ databases">
        <title>Deinococcus soli/N5/whole genome sequencing.</title>
        <authorList>
            <person name="Kim M.K."/>
            <person name="Srinivasan S."/>
            <person name="Lee J.-J."/>
        </authorList>
    </citation>
    <scope>NUCLEOTIDE SEQUENCE [LARGE SCALE GENOMIC DNA]</scope>
    <source>
        <strain evidence="2 4">N5</strain>
    </source>
</reference>
<gene>
    <name evidence="3" type="ORF">J2Y00_003527</name>
    <name evidence="2" type="ORF">SY84_08280</name>
</gene>
<protein>
    <recommendedName>
        <fullName evidence="5">DUF4019 domain-containing protein</fullName>
    </recommendedName>
</protein>
<keyword evidence="1" id="KW-0732">Signal</keyword>
<sequence length="181" mass="19526">MDASIRNVCRTVGRGVGLSLCLLATPTAAAQTGVTQTPVARNSVAQARPAGPTTQAAAEQAALTRGRALLADFYAVKLDALWQAFTPEVRAQWGTLADFRAYREAGVQTFGAQRQQVGERTLTQDGETFYVRSATFQRDPTTVWALIIGFTGPRVSTFVILREGETGNDPVAGLSLRWPRL</sequence>
<keyword evidence="4" id="KW-1185">Reference proteome</keyword>
<dbReference type="EMBL" id="JAVDQK010000009">
    <property type="protein sequence ID" value="MDR6219920.1"/>
    <property type="molecule type" value="Genomic_DNA"/>
</dbReference>
<organism evidence="2 4">
    <name type="scientific">Deinococcus soli</name>
    <name type="common">ex Cha et al. 2016</name>
    <dbReference type="NCBI Taxonomy" id="1309411"/>
    <lineage>
        <taxon>Bacteria</taxon>
        <taxon>Thermotogati</taxon>
        <taxon>Deinococcota</taxon>
        <taxon>Deinococci</taxon>
        <taxon>Deinococcales</taxon>
        <taxon>Deinococcaceae</taxon>
        <taxon>Deinococcus</taxon>
    </lineage>
</organism>
<dbReference type="AlphaFoldDB" id="A0A0F7JMU0"/>
<reference evidence="3" key="2">
    <citation type="submission" date="2023-07" db="EMBL/GenBank/DDBJ databases">
        <title>Sorghum-associated microbial communities from plants grown in Nebraska, USA.</title>
        <authorList>
            <person name="Schachtman D."/>
        </authorList>
    </citation>
    <scope>NUCLEOTIDE SEQUENCE</scope>
    <source>
        <strain evidence="3">BE330</strain>
    </source>
</reference>
<evidence type="ECO:0000313" key="2">
    <source>
        <dbReference type="EMBL" id="AKH17052.1"/>
    </source>
</evidence>
<dbReference type="Proteomes" id="UP001185331">
    <property type="component" value="Unassembled WGS sequence"/>
</dbReference>
<evidence type="ECO:0000313" key="3">
    <source>
        <dbReference type="EMBL" id="MDR6219920.1"/>
    </source>
</evidence>
<dbReference type="PATRIC" id="fig|1309411.5.peg.1690"/>
<evidence type="ECO:0000256" key="1">
    <source>
        <dbReference type="SAM" id="SignalP"/>
    </source>
</evidence>
<dbReference type="RefSeq" id="WP_046843622.1">
    <property type="nucleotide sequence ID" value="NZ_BMHJ01000010.1"/>
</dbReference>
<name>A0A0F7JMU0_9DEIO</name>
<evidence type="ECO:0008006" key="5">
    <source>
        <dbReference type="Google" id="ProtNLM"/>
    </source>
</evidence>
<feature type="signal peptide" evidence="1">
    <location>
        <begin position="1"/>
        <end position="30"/>
    </location>
</feature>
<proteinExistence type="predicted"/>
<dbReference type="EMBL" id="CP011389">
    <property type="protein sequence ID" value="AKH17052.1"/>
    <property type="molecule type" value="Genomic_DNA"/>
</dbReference>
<dbReference type="OrthoDB" id="68835at2"/>
<evidence type="ECO:0000313" key="4">
    <source>
        <dbReference type="Proteomes" id="UP000034024"/>
    </source>
</evidence>
<accession>A0A0F7JMU0</accession>
<dbReference type="KEGG" id="dch:SY84_08280"/>